<proteinExistence type="predicted"/>
<gene>
    <name evidence="2" type="ORF">LSINAPIS_LOCUS7274</name>
</gene>
<dbReference type="Proteomes" id="UP000324832">
    <property type="component" value="Unassembled WGS sequence"/>
</dbReference>
<protein>
    <recommendedName>
        <fullName evidence="1">Glycosyl-hydrolase family 116 catalytic region domain-containing protein</fullName>
    </recommendedName>
</protein>
<dbReference type="InterPro" id="IPR006775">
    <property type="entry name" value="GH116_catalytic"/>
</dbReference>
<dbReference type="AlphaFoldDB" id="A0A5E4QE87"/>
<dbReference type="EMBL" id="FZQP02002349">
    <property type="protein sequence ID" value="VVC95593.1"/>
    <property type="molecule type" value="Genomic_DNA"/>
</dbReference>
<dbReference type="GO" id="GO:0008422">
    <property type="term" value="F:beta-glucosidase activity"/>
    <property type="evidence" value="ECO:0007669"/>
    <property type="project" value="TreeGrafter"/>
</dbReference>
<sequence>MTPSGSQARFRWTLVDATRLNFVCDGIAGASIAAYALRNYKNWEKQLAEWQEPILNNSNIPDWLKCALMNELYFVADGGTIWFDVSDEFPEYDPRMYNTYDVHFYASFALAQLWPNLQESSRRCIEHRCTTESQ</sequence>
<dbReference type="PANTHER" id="PTHR12654">
    <property type="entry name" value="BILE ACID BETA-GLUCOSIDASE-RELATED"/>
    <property type="match status" value="1"/>
</dbReference>
<evidence type="ECO:0000259" key="1">
    <source>
        <dbReference type="Pfam" id="PF04685"/>
    </source>
</evidence>
<name>A0A5E4QE87_9NEOP</name>
<evidence type="ECO:0000313" key="3">
    <source>
        <dbReference type="Proteomes" id="UP000324832"/>
    </source>
</evidence>
<dbReference type="PANTHER" id="PTHR12654:SF0">
    <property type="entry name" value="NON-LYSOSOMAL GLUCOSYLCERAMIDASE"/>
    <property type="match status" value="1"/>
</dbReference>
<feature type="domain" description="Glycosyl-hydrolase family 116 catalytic region" evidence="1">
    <location>
        <begin position="93"/>
        <end position="131"/>
    </location>
</feature>
<organism evidence="2 3">
    <name type="scientific">Leptidea sinapis</name>
    <dbReference type="NCBI Taxonomy" id="189913"/>
    <lineage>
        <taxon>Eukaryota</taxon>
        <taxon>Metazoa</taxon>
        <taxon>Ecdysozoa</taxon>
        <taxon>Arthropoda</taxon>
        <taxon>Hexapoda</taxon>
        <taxon>Insecta</taxon>
        <taxon>Pterygota</taxon>
        <taxon>Neoptera</taxon>
        <taxon>Endopterygota</taxon>
        <taxon>Lepidoptera</taxon>
        <taxon>Glossata</taxon>
        <taxon>Ditrysia</taxon>
        <taxon>Papilionoidea</taxon>
        <taxon>Pieridae</taxon>
        <taxon>Dismorphiinae</taxon>
        <taxon>Leptidea</taxon>
    </lineage>
</organism>
<dbReference type="Pfam" id="PF04685">
    <property type="entry name" value="DUF608"/>
    <property type="match status" value="1"/>
</dbReference>
<keyword evidence="3" id="KW-1185">Reference proteome</keyword>
<accession>A0A5E4QE87</accession>
<dbReference type="InterPro" id="IPR052566">
    <property type="entry name" value="Non-lysos_glucosylceramidase"/>
</dbReference>
<reference evidence="2 3" key="1">
    <citation type="submission" date="2017-07" db="EMBL/GenBank/DDBJ databases">
        <authorList>
            <person name="Talla V."/>
            <person name="Backstrom N."/>
        </authorList>
    </citation>
    <scope>NUCLEOTIDE SEQUENCE [LARGE SCALE GENOMIC DNA]</scope>
</reference>
<evidence type="ECO:0000313" key="2">
    <source>
        <dbReference type="EMBL" id="VVC95593.1"/>
    </source>
</evidence>